<protein>
    <submittedName>
        <fullName evidence="1">Uncharacterized protein</fullName>
    </submittedName>
</protein>
<dbReference type="Gene3D" id="1.25.40.10">
    <property type="entry name" value="Tetratricopeptide repeat domain"/>
    <property type="match status" value="1"/>
</dbReference>
<proteinExistence type="predicted"/>
<dbReference type="AlphaFoldDB" id="A0A819V0C6"/>
<evidence type="ECO:0000313" key="2">
    <source>
        <dbReference type="Proteomes" id="UP000663842"/>
    </source>
</evidence>
<dbReference type="EMBL" id="CAJOBF010003684">
    <property type="protein sequence ID" value="CAF4103805.1"/>
    <property type="molecule type" value="Genomic_DNA"/>
</dbReference>
<comment type="caution">
    <text evidence="1">The sequence shown here is derived from an EMBL/GenBank/DDBJ whole genome shotgun (WGS) entry which is preliminary data.</text>
</comment>
<dbReference type="Proteomes" id="UP000663842">
    <property type="component" value="Unassembled WGS sequence"/>
</dbReference>
<accession>A0A819V0C6</accession>
<organism evidence="1 2">
    <name type="scientific">Rotaria magnacalcarata</name>
    <dbReference type="NCBI Taxonomy" id="392030"/>
    <lineage>
        <taxon>Eukaryota</taxon>
        <taxon>Metazoa</taxon>
        <taxon>Spiralia</taxon>
        <taxon>Gnathifera</taxon>
        <taxon>Rotifera</taxon>
        <taxon>Eurotatoria</taxon>
        <taxon>Bdelloidea</taxon>
        <taxon>Philodinida</taxon>
        <taxon>Philodinidae</taxon>
        <taxon>Rotaria</taxon>
    </lineage>
</organism>
<gene>
    <name evidence="1" type="ORF">UXM345_LOCUS22400</name>
</gene>
<name>A0A819V0C6_9BILA</name>
<evidence type="ECO:0000313" key="1">
    <source>
        <dbReference type="EMBL" id="CAF4103805.1"/>
    </source>
</evidence>
<reference evidence="1" key="1">
    <citation type="submission" date="2021-02" db="EMBL/GenBank/DDBJ databases">
        <authorList>
            <person name="Nowell W R."/>
        </authorList>
    </citation>
    <scope>NUCLEOTIDE SEQUENCE</scope>
</reference>
<dbReference type="SUPFAM" id="SSF48452">
    <property type="entry name" value="TPR-like"/>
    <property type="match status" value="1"/>
</dbReference>
<dbReference type="InterPro" id="IPR011990">
    <property type="entry name" value="TPR-like_helical_dom_sf"/>
</dbReference>
<sequence length="394" mass="45351">MIVENSACPRSVLSGLMPKFQDAEQCQKNFERQSQKDRLVIIVSDPSGHEITPYIHRLRQVISIYVYCMNKETDKQWADKFVKVRGVFVEFDAFVSQIAADHKIQKTVEEPLAINTFTADIDADKSTAGANDQFIFTQVLIDCLLRLKSTQKDIKELMDYCNTQYEGNNVKLSNIREFQKHYSLDKALSWYTRESFFCKALNAALCIQDIHAIFLFRAFISDIHRHSTGYEQARSFFKVYDDADNTEAVLFEIDVNAHSEDLGESEMLSMLGSIFRLNSVNRSTDGQLWIIRITLCTGNEHDLKQVFASMKQRLGSGEKKLEILGKVLWEMGQLDLAEKYFIRFLGQLPLNDPSVYDSYENLGTLTSQIHDYHKSIQWQKKLSHSKTNSLTTQI</sequence>